<name>A0A5J4L842_9ZZZZ</name>
<comment type="caution">
    <text evidence="2">The sequence shown here is derived from an EMBL/GenBank/DDBJ whole genome shotgun (WGS) entry which is preliminary data.</text>
</comment>
<dbReference type="SUPFAM" id="SSF52833">
    <property type="entry name" value="Thioredoxin-like"/>
    <property type="match status" value="1"/>
</dbReference>
<proteinExistence type="predicted"/>
<sequence length="122" mass="13417">MVTDVDCPFCKKAWEWLKTQNNYTLYVFLSPIEQLHPNAKDKSIKILCSNDVAKALDNVKSGKTLNAKNCEAGTAKLAEHVLVSEVIGVTGTPVFVLGDGRKIEGFNKPVIENYFSGGNNEK</sequence>
<feature type="domain" description="Thioredoxin-like fold" evidence="1">
    <location>
        <begin position="1"/>
        <end position="108"/>
    </location>
</feature>
<reference evidence="2" key="1">
    <citation type="submission" date="2019-10" db="EMBL/GenBank/DDBJ databases">
        <title>Metagenomic sequencing of thiosulfate-disproportionating enrichment culture.</title>
        <authorList>
            <person name="Umezawa K."/>
            <person name="Kojima H."/>
            <person name="Fukui M."/>
        </authorList>
    </citation>
    <scope>NUCLEOTIDE SEQUENCE</scope>
    <source>
        <strain evidence="2">45J</strain>
    </source>
</reference>
<evidence type="ECO:0000259" key="1">
    <source>
        <dbReference type="Pfam" id="PF13098"/>
    </source>
</evidence>
<gene>
    <name evidence="2" type="ORF">A45J_2683</name>
</gene>
<dbReference type="Gene3D" id="3.40.30.10">
    <property type="entry name" value="Glutaredoxin"/>
    <property type="match status" value="1"/>
</dbReference>
<organism evidence="2">
    <name type="scientific">hot springs metagenome</name>
    <dbReference type="NCBI Taxonomy" id="433727"/>
    <lineage>
        <taxon>unclassified sequences</taxon>
        <taxon>metagenomes</taxon>
        <taxon>ecological metagenomes</taxon>
    </lineage>
</organism>
<protein>
    <recommendedName>
        <fullName evidence="1">Thioredoxin-like fold domain-containing protein</fullName>
    </recommendedName>
</protein>
<dbReference type="PANTHER" id="PTHR35272">
    <property type="entry name" value="THIOL:DISULFIDE INTERCHANGE PROTEIN DSBC-RELATED"/>
    <property type="match status" value="1"/>
</dbReference>
<accession>A0A5J4L842</accession>
<dbReference type="AlphaFoldDB" id="A0A5J4L842"/>
<dbReference type="EMBL" id="BLAB01000002">
    <property type="protein sequence ID" value="GER94917.1"/>
    <property type="molecule type" value="Genomic_DNA"/>
</dbReference>
<dbReference type="InterPro" id="IPR012336">
    <property type="entry name" value="Thioredoxin-like_fold"/>
</dbReference>
<dbReference type="Pfam" id="PF13098">
    <property type="entry name" value="Thioredoxin_2"/>
    <property type="match status" value="1"/>
</dbReference>
<evidence type="ECO:0000313" key="2">
    <source>
        <dbReference type="EMBL" id="GER94917.1"/>
    </source>
</evidence>
<dbReference type="InterPro" id="IPR051470">
    <property type="entry name" value="Thiol:disulfide_interchange"/>
</dbReference>
<dbReference type="InterPro" id="IPR036249">
    <property type="entry name" value="Thioredoxin-like_sf"/>
</dbReference>
<dbReference type="PANTHER" id="PTHR35272:SF3">
    <property type="entry name" value="THIOL:DISULFIDE INTERCHANGE PROTEIN DSBC"/>
    <property type="match status" value="1"/>
</dbReference>